<reference evidence="2" key="1">
    <citation type="submission" date="2020-11" db="EMBL/GenBank/DDBJ databases">
        <authorList>
            <person name="Koelle M."/>
            <person name="Horta M.A.C."/>
            <person name="Nowrousian M."/>
            <person name="Ohm R.A."/>
            <person name="Benz P."/>
            <person name="Pilgard A."/>
        </authorList>
    </citation>
    <scope>NUCLEOTIDE SEQUENCE</scope>
    <source>
        <strain evidence="2">FPRL280</strain>
    </source>
</reference>
<reference evidence="2" key="2">
    <citation type="journal article" name="Front. Microbiol.">
        <title>Degradative Capacity of Two Strains of Rhodonia placenta: From Phenotype to Genotype.</title>
        <authorList>
            <person name="Kolle M."/>
            <person name="Horta M.A.C."/>
            <person name="Nowrousian M."/>
            <person name="Ohm R.A."/>
            <person name="Benz J.P."/>
            <person name="Pilgard A."/>
        </authorList>
    </citation>
    <scope>NUCLEOTIDE SEQUENCE</scope>
    <source>
        <strain evidence="2">FPRL280</strain>
    </source>
</reference>
<gene>
    <name evidence="2" type="ORF">IEO21_11198</name>
</gene>
<name>A0A8H7TV72_9APHY</name>
<feature type="compositionally biased region" description="Polar residues" evidence="1">
    <location>
        <begin position="36"/>
        <end position="45"/>
    </location>
</feature>
<dbReference type="EMBL" id="JADOXO010001695">
    <property type="protein sequence ID" value="KAF9794429.1"/>
    <property type="molecule type" value="Genomic_DNA"/>
</dbReference>
<evidence type="ECO:0000313" key="3">
    <source>
        <dbReference type="Proteomes" id="UP000639403"/>
    </source>
</evidence>
<evidence type="ECO:0000313" key="2">
    <source>
        <dbReference type="EMBL" id="KAF9794429.1"/>
    </source>
</evidence>
<feature type="region of interest" description="Disordered" evidence="1">
    <location>
        <begin position="17"/>
        <end position="45"/>
    </location>
</feature>
<organism evidence="2 3">
    <name type="scientific">Rhodonia placenta</name>
    <dbReference type="NCBI Taxonomy" id="104341"/>
    <lineage>
        <taxon>Eukaryota</taxon>
        <taxon>Fungi</taxon>
        <taxon>Dikarya</taxon>
        <taxon>Basidiomycota</taxon>
        <taxon>Agaricomycotina</taxon>
        <taxon>Agaricomycetes</taxon>
        <taxon>Polyporales</taxon>
        <taxon>Adustoporiaceae</taxon>
        <taxon>Rhodonia</taxon>
    </lineage>
</organism>
<dbReference type="Proteomes" id="UP000639403">
    <property type="component" value="Unassembled WGS sequence"/>
</dbReference>
<protein>
    <submittedName>
        <fullName evidence="2">Uncharacterized protein</fullName>
    </submittedName>
</protein>
<proteinExistence type="predicted"/>
<comment type="caution">
    <text evidence="2">The sequence shown here is derived from an EMBL/GenBank/DDBJ whole genome shotgun (WGS) entry which is preliminary data.</text>
</comment>
<sequence length="45" mass="4831">MQHNKFIPRAIPNAYLPLPAPLPTSAQRRGALPSRLTGNPTLVGP</sequence>
<dbReference type="AlphaFoldDB" id="A0A8H7TV72"/>
<evidence type="ECO:0000256" key="1">
    <source>
        <dbReference type="SAM" id="MobiDB-lite"/>
    </source>
</evidence>
<accession>A0A8H7TV72</accession>